<dbReference type="InterPro" id="IPR032812">
    <property type="entry name" value="SbsA_Ig"/>
</dbReference>
<accession>A0ABZ2KRL4</accession>
<evidence type="ECO:0000256" key="1">
    <source>
        <dbReference type="ARBA" id="ARBA00022729"/>
    </source>
</evidence>
<feature type="chain" id="PRO_5047000021" evidence="3">
    <location>
        <begin position="27"/>
        <end position="502"/>
    </location>
</feature>
<organism evidence="5 6">
    <name type="scientific">Pendulispora rubella</name>
    <dbReference type="NCBI Taxonomy" id="2741070"/>
    <lineage>
        <taxon>Bacteria</taxon>
        <taxon>Pseudomonadati</taxon>
        <taxon>Myxococcota</taxon>
        <taxon>Myxococcia</taxon>
        <taxon>Myxococcales</taxon>
        <taxon>Sorangiineae</taxon>
        <taxon>Pendulisporaceae</taxon>
        <taxon>Pendulispora</taxon>
    </lineage>
</organism>
<evidence type="ECO:0000256" key="2">
    <source>
        <dbReference type="SAM" id="MobiDB-lite"/>
    </source>
</evidence>
<evidence type="ECO:0000259" key="4">
    <source>
        <dbReference type="Pfam" id="PF13205"/>
    </source>
</evidence>
<keyword evidence="1 3" id="KW-0732">Signal</keyword>
<dbReference type="Gene3D" id="2.60.40.1220">
    <property type="match status" value="1"/>
</dbReference>
<dbReference type="SUPFAM" id="SSF50965">
    <property type="entry name" value="Galactose oxidase, central domain"/>
    <property type="match status" value="1"/>
</dbReference>
<gene>
    <name evidence="5" type="ORF">LVJ94_30815</name>
</gene>
<evidence type="ECO:0000256" key="3">
    <source>
        <dbReference type="SAM" id="SignalP"/>
    </source>
</evidence>
<dbReference type="InterPro" id="IPR014755">
    <property type="entry name" value="Cu-Rt/internalin_Ig-like"/>
</dbReference>
<reference evidence="5" key="1">
    <citation type="submission" date="2021-12" db="EMBL/GenBank/DDBJ databases">
        <title>Discovery of the Pendulisporaceae a myxobacterial family with distinct sporulation behavior and unique specialized metabolism.</title>
        <authorList>
            <person name="Garcia R."/>
            <person name="Popoff A."/>
            <person name="Bader C.D."/>
            <person name="Loehr J."/>
            <person name="Walesch S."/>
            <person name="Walt C."/>
            <person name="Boldt J."/>
            <person name="Bunk B."/>
            <person name="Haeckl F.J.F.P.J."/>
            <person name="Gunesch A.P."/>
            <person name="Birkelbach J."/>
            <person name="Nuebel U."/>
            <person name="Pietschmann T."/>
            <person name="Bach T."/>
            <person name="Mueller R."/>
        </authorList>
    </citation>
    <scope>NUCLEOTIDE SEQUENCE</scope>
    <source>
        <strain evidence="5">MSr11367</strain>
    </source>
</reference>
<feature type="domain" description="SbsA Ig-like" evidence="4">
    <location>
        <begin position="70"/>
        <end position="165"/>
    </location>
</feature>
<name>A0ABZ2KRL4_9BACT</name>
<keyword evidence="6" id="KW-1185">Reference proteome</keyword>
<evidence type="ECO:0000313" key="5">
    <source>
        <dbReference type="EMBL" id="WXB01298.1"/>
    </source>
</evidence>
<sequence>MIAAKRSPSFSWLLAVLTCMATGAFWACSSSDGSPVSTGGVLGPADASPQEPSDASPPDAGSDTSVEPQELTVVSLAPTSGDTNVFVEDPIQVTFSEPVQIGASAVTLTTPDGTTIPTTIKRSADERTLTLSPVAPQKAPAEVVAHFNAVSTLDGRPLTSAPNWSWKLPPWLRVSPDPRKSDFSVHDGSMVIGPGRETILASGGESTPGGNWTGSVYSFGTPHGPWTRLGGRPLSKVMWSPRVVLDPSGNIVVASLYDKQIFVQRWSGTGWNFLGEPIPDANDIVRTLMAIDARGKLFVGASQTVHGEPDTYNLVVRSFDGNGTWSSVGGTVNDVRTSQTFDPYLALDPAGVPYVAYTDPWANVRKWTGAAWVPVGSNLAPTGGYARWLAIAFDDGGRLFALGGFSDETTRVIMFNGSNWVPVGEALGGTVAASLVAGRDGHLFGAIYEGNFGDSFRVVDITQAGWTKIDWPIPGVAGALAVGPDNIPVVASSRAGVLRLHR</sequence>
<feature type="region of interest" description="Disordered" evidence="2">
    <location>
        <begin position="36"/>
        <end position="67"/>
    </location>
</feature>
<dbReference type="InterPro" id="IPR011043">
    <property type="entry name" value="Gal_Oxase/kelch_b-propeller"/>
</dbReference>
<dbReference type="Proteomes" id="UP001374803">
    <property type="component" value="Chromosome"/>
</dbReference>
<dbReference type="EMBL" id="CP089983">
    <property type="protein sequence ID" value="WXB01298.1"/>
    <property type="molecule type" value="Genomic_DNA"/>
</dbReference>
<protein>
    <submittedName>
        <fullName evidence="5">Ig-like domain-containing protein</fullName>
    </submittedName>
</protein>
<dbReference type="Pfam" id="PF13205">
    <property type="entry name" value="Big_5"/>
    <property type="match status" value="1"/>
</dbReference>
<evidence type="ECO:0000313" key="6">
    <source>
        <dbReference type="Proteomes" id="UP001374803"/>
    </source>
</evidence>
<dbReference type="RefSeq" id="WP_394830908.1">
    <property type="nucleotide sequence ID" value="NZ_CP089929.1"/>
</dbReference>
<feature type="signal peptide" evidence="3">
    <location>
        <begin position="1"/>
        <end position="26"/>
    </location>
</feature>
<proteinExistence type="predicted"/>